<evidence type="ECO:0000256" key="1">
    <source>
        <dbReference type="ARBA" id="ARBA00001933"/>
    </source>
</evidence>
<reference evidence="18" key="1">
    <citation type="submission" date="2022-12" db="EMBL/GenBank/DDBJ databases">
        <title>Chromosome-level genome assembly of the bean flower thrips Megalurothrips usitatus.</title>
        <authorList>
            <person name="Ma L."/>
            <person name="Liu Q."/>
            <person name="Li H."/>
            <person name="Cai W."/>
        </authorList>
    </citation>
    <scope>NUCLEOTIDE SEQUENCE</scope>
    <source>
        <strain evidence="18">Cailab_2022a</strain>
    </source>
</reference>
<dbReference type="Proteomes" id="UP001075354">
    <property type="component" value="Chromosome 4"/>
</dbReference>
<evidence type="ECO:0000256" key="12">
    <source>
        <dbReference type="ARBA" id="ARBA00023239"/>
    </source>
</evidence>
<keyword evidence="7 16" id="KW-0663">Pyridoxal phosphate</keyword>
<keyword evidence="6" id="KW-0256">Endoplasmic reticulum</keyword>
<dbReference type="InterPro" id="IPR015424">
    <property type="entry name" value="PyrdxlP-dep_Trfase"/>
</dbReference>
<evidence type="ECO:0000256" key="16">
    <source>
        <dbReference type="PIRSR" id="PIRSR602129-50"/>
    </source>
</evidence>
<dbReference type="GO" id="GO:0008117">
    <property type="term" value="F:sphinganine-1-phosphate aldolase activity"/>
    <property type="evidence" value="ECO:0007669"/>
    <property type="project" value="UniProtKB-EC"/>
</dbReference>
<dbReference type="AlphaFoldDB" id="A0AAV7XYP2"/>
<dbReference type="EC" id="4.1.2.27" evidence="14"/>
<dbReference type="GO" id="GO:0030149">
    <property type="term" value="P:sphingolipid catabolic process"/>
    <property type="evidence" value="ECO:0007669"/>
    <property type="project" value="TreeGrafter"/>
</dbReference>
<keyword evidence="10" id="KW-0443">Lipid metabolism</keyword>
<dbReference type="InterPro" id="IPR050477">
    <property type="entry name" value="GrpII_AminoAcid_Decarb"/>
</dbReference>
<comment type="caution">
    <text evidence="18">The sequence shown here is derived from an EMBL/GenBank/DDBJ whole genome shotgun (WGS) entry which is preliminary data.</text>
</comment>
<evidence type="ECO:0000256" key="10">
    <source>
        <dbReference type="ARBA" id="ARBA00023098"/>
    </source>
</evidence>
<dbReference type="InterPro" id="IPR015422">
    <property type="entry name" value="PyrdxlP-dep_Trfase_small"/>
</dbReference>
<evidence type="ECO:0000256" key="9">
    <source>
        <dbReference type="ARBA" id="ARBA00022989"/>
    </source>
</evidence>
<keyword evidence="12 17" id="KW-0456">Lyase</keyword>
<keyword evidence="9" id="KW-1133">Transmembrane helix</keyword>
<evidence type="ECO:0000256" key="17">
    <source>
        <dbReference type="RuleBase" id="RU000382"/>
    </source>
</evidence>
<dbReference type="FunFam" id="3.40.640.10:FF:000020">
    <property type="entry name" value="sphingosine-1-phosphate lyase 1"/>
    <property type="match status" value="1"/>
</dbReference>
<proteinExistence type="inferred from homology"/>
<dbReference type="GO" id="GO:0030170">
    <property type="term" value="F:pyridoxal phosphate binding"/>
    <property type="evidence" value="ECO:0007669"/>
    <property type="project" value="InterPro"/>
</dbReference>
<evidence type="ECO:0000256" key="8">
    <source>
        <dbReference type="ARBA" id="ARBA00022919"/>
    </source>
</evidence>
<evidence type="ECO:0000256" key="7">
    <source>
        <dbReference type="ARBA" id="ARBA00022898"/>
    </source>
</evidence>
<evidence type="ECO:0000256" key="14">
    <source>
        <dbReference type="ARBA" id="ARBA00038965"/>
    </source>
</evidence>
<evidence type="ECO:0000256" key="4">
    <source>
        <dbReference type="ARBA" id="ARBA00004991"/>
    </source>
</evidence>
<protein>
    <recommendedName>
        <fullName evidence="14">sphinganine-1-phosphate aldolase</fullName>
        <ecNumber evidence="14">4.1.2.27</ecNumber>
    </recommendedName>
    <alternativeName>
        <fullName evidence="15">Sphingosine-1-phosphate aldolase</fullName>
    </alternativeName>
</protein>
<name>A0AAV7XYP2_9NEOP</name>
<comment type="similarity">
    <text evidence="13">Belongs to the group II decarboxylase family. Sphingosine-1-phosphate lyase subfamily.</text>
</comment>
<dbReference type="Gene3D" id="3.40.640.10">
    <property type="entry name" value="Type I PLP-dependent aspartate aminotransferase-like (Major domain)"/>
    <property type="match status" value="1"/>
</dbReference>
<dbReference type="CDD" id="cd06450">
    <property type="entry name" value="DOPA_deC_like"/>
    <property type="match status" value="1"/>
</dbReference>
<keyword evidence="8" id="KW-0746">Sphingolipid metabolism</keyword>
<evidence type="ECO:0000256" key="13">
    <source>
        <dbReference type="ARBA" id="ARBA00038302"/>
    </source>
</evidence>
<feature type="modified residue" description="N6-(pyridoxal phosphate)lysine" evidence="16">
    <location>
        <position position="342"/>
    </location>
</feature>
<accession>A0AAV7XYP2</accession>
<keyword evidence="5" id="KW-0812">Transmembrane</keyword>
<evidence type="ECO:0000256" key="15">
    <source>
        <dbReference type="ARBA" id="ARBA00042568"/>
    </source>
</evidence>
<evidence type="ECO:0000256" key="5">
    <source>
        <dbReference type="ARBA" id="ARBA00022692"/>
    </source>
</evidence>
<dbReference type="InterPro" id="IPR002129">
    <property type="entry name" value="PyrdxlP-dep_de-COase"/>
</dbReference>
<dbReference type="EMBL" id="JAPTSV010000004">
    <property type="protein sequence ID" value="KAJ1528787.1"/>
    <property type="molecule type" value="Genomic_DNA"/>
</dbReference>
<gene>
    <name evidence="18" type="ORF">ONE63_007168</name>
</gene>
<dbReference type="FunFam" id="3.90.1150.10:FF:000247">
    <property type="entry name" value="Sphingosine phosphate lyase, putative"/>
    <property type="match status" value="1"/>
</dbReference>
<dbReference type="Gene3D" id="3.90.1150.10">
    <property type="entry name" value="Aspartate Aminotransferase, domain 1"/>
    <property type="match status" value="1"/>
</dbReference>
<dbReference type="SUPFAM" id="SSF53383">
    <property type="entry name" value="PLP-dependent transferases"/>
    <property type="match status" value="1"/>
</dbReference>
<dbReference type="GO" id="GO:0005789">
    <property type="term" value="C:endoplasmic reticulum membrane"/>
    <property type="evidence" value="ECO:0007669"/>
    <property type="project" value="UniProtKB-SubCell"/>
</dbReference>
<organism evidence="18 19">
    <name type="scientific">Megalurothrips usitatus</name>
    <name type="common">bean blossom thrips</name>
    <dbReference type="NCBI Taxonomy" id="439358"/>
    <lineage>
        <taxon>Eukaryota</taxon>
        <taxon>Metazoa</taxon>
        <taxon>Ecdysozoa</taxon>
        <taxon>Arthropoda</taxon>
        <taxon>Hexapoda</taxon>
        <taxon>Insecta</taxon>
        <taxon>Pterygota</taxon>
        <taxon>Neoptera</taxon>
        <taxon>Paraneoptera</taxon>
        <taxon>Thysanoptera</taxon>
        <taxon>Terebrantia</taxon>
        <taxon>Thripoidea</taxon>
        <taxon>Thripidae</taxon>
        <taxon>Megalurothrips</taxon>
    </lineage>
</organism>
<dbReference type="EMBL" id="JAPTSV010000004">
    <property type="protein sequence ID" value="KAJ1528788.1"/>
    <property type="molecule type" value="Genomic_DNA"/>
</dbReference>
<dbReference type="FunFam" id="6.10.140.2150:FF:000001">
    <property type="entry name" value="Sphingosine-1-phosphate lyase 1"/>
    <property type="match status" value="1"/>
</dbReference>
<evidence type="ECO:0000256" key="11">
    <source>
        <dbReference type="ARBA" id="ARBA00023136"/>
    </source>
</evidence>
<evidence type="ECO:0000313" key="19">
    <source>
        <dbReference type="Proteomes" id="UP001075354"/>
    </source>
</evidence>
<evidence type="ECO:0000256" key="2">
    <source>
        <dbReference type="ARBA" id="ARBA00004389"/>
    </source>
</evidence>
<dbReference type="PANTHER" id="PTHR42735">
    <property type="match status" value="1"/>
</dbReference>
<keyword evidence="11" id="KW-0472">Membrane</keyword>
<comment type="subcellular location">
    <subcellularLocation>
        <location evidence="2">Endoplasmic reticulum membrane</location>
        <topology evidence="2">Single-pass membrane protein</topology>
    </subcellularLocation>
</comment>
<evidence type="ECO:0000256" key="6">
    <source>
        <dbReference type="ARBA" id="ARBA00022824"/>
    </source>
</evidence>
<comment type="pathway">
    <text evidence="4">Sphingolipid metabolism.</text>
</comment>
<comment type="pathway">
    <text evidence="3">Lipid metabolism; sphingolipid metabolism.</text>
</comment>
<comment type="cofactor">
    <cofactor evidence="1 16 17">
        <name>pyridoxal 5'-phosphate</name>
        <dbReference type="ChEBI" id="CHEBI:597326"/>
    </cofactor>
</comment>
<dbReference type="GO" id="GO:0019752">
    <property type="term" value="P:carboxylic acid metabolic process"/>
    <property type="evidence" value="ECO:0007669"/>
    <property type="project" value="InterPro"/>
</dbReference>
<sequence>MQLEVIRSAATHSKEFVNSLVGHREPWQIVAITASGTIVGVWLFELIFDGNESAWVRCKKSAFRLLRKIPAVKSKIDAELKKIEASFCEDALKRYRGKEFHATLPQKGRPDQEIAEHVEEYLQLGDFKWTEGYLSGSLYMWNPQLIALLTKVCSAAFYTNPLHPDVFPGVNKMEAEVVRMSCNLFKGGPESCGTMTTGGTESIFMACKAYRDYAQEVKGIKRPEIIVPLTAHAAFDKAAHYLGIKIKHIQLNEDTTVNIAAMKRAISRNTCLLVGSAPNFPYGTLDDITSIGELGLKYNIPVHVDACLGGFIAAFMDYTEYKIRPFDFRVPGVTSISADTHKYGFAPKGSSVVMYSEPKFRHYQYTVTTDWPGGVYGSPTVGGSRCGAIIATCWATFMHFGLEGYIKATREIVETTKKIENGLRKIDGIFVFGEPATSVVAIGSKVYDVYRLQETMNSKGWNLNTLQFPKGIHLCVTHLHTEKGRAEAFLKDIADGVAEIKKNPRQEVEGAMAIYGAAQTLQDRSIVTDFTRLWIDALYYTPDPPKA</sequence>
<dbReference type="Gene3D" id="6.10.140.2150">
    <property type="match status" value="1"/>
</dbReference>
<keyword evidence="19" id="KW-1185">Reference proteome</keyword>
<evidence type="ECO:0000313" key="18">
    <source>
        <dbReference type="EMBL" id="KAJ1528787.1"/>
    </source>
</evidence>
<dbReference type="Pfam" id="PF00282">
    <property type="entry name" value="Pyridoxal_deC"/>
    <property type="match status" value="1"/>
</dbReference>
<dbReference type="PANTHER" id="PTHR42735:SF6">
    <property type="entry name" value="SPHINGOSINE-1-PHOSPHATE LYASE 1"/>
    <property type="match status" value="1"/>
</dbReference>
<evidence type="ECO:0000256" key="3">
    <source>
        <dbReference type="ARBA" id="ARBA00004760"/>
    </source>
</evidence>
<dbReference type="InterPro" id="IPR015421">
    <property type="entry name" value="PyrdxlP-dep_Trfase_major"/>
</dbReference>